<dbReference type="RefSeq" id="WP_116177491.1">
    <property type="nucleotide sequence ID" value="NZ_CP144375.1"/>
</dbReference>
<comment type="caution">
    <text evidence="8">The sequence shown here is derived from an EMBL/GenBank/DDBJ whole genome shotgun (WGS) entry which is preliminary data.</text>
</comment>
<organism evidence="8 9">
    <name type="scientific">Kutzneria buriramensis</name>
    <dbReference type="NCBI Taxonomy" id="1045776"/>
    <lineage>
        <taxon>Bacteria</taxon>
        <taxon>Bacillati</taxon>
        <taxon>Actinomycetota</taxon>
        <taxon>Actinomycetes</taxon>
        <taxon>Pseudonocardiales</taxon>
        <taxon>Pseudonocardiaceae</taxon>
        <taxon>Kutzneria</taxon>
    </lineage>
</organism>
<dbReference type="GO" id="GO:0140359">
    <property type="term" value="F:ABC-type transporter activity"/>
    <property type="evidence" value="ECO:0007669"/>
    <property type="project" value="InterPro"/>
</dbReference>
<evidence type="ECO:0000313" key="9">
    <source>
        <dbReference type="Proteomes" id="UP000256269"/>
    </source>
</evidence>
<dbReference type="InterPro" id="IPR013525">
    <property type="entry name" value="ABC2_TM"/>
</dbReference>
<feature type="transmembrane region" description="Helical" evidence="6">
    <location>
        <begin position="161"/>
        <end position="181"/>
    </location>
</feature>
<gene>
    <name evidence="8" type="ORF">BCF44_110175</name>
</gene>
<evidence type="ECO:0000256" key="1">
    <source>
        <dbReference type="ARBA" id="ARBA00004141"/>
    </source>
</evidence>
<evidence type="ECO:0000256" key="5">
    <source>
        <dbReference type="ARBA" id="ARBA00023251"/>
    </source>
</evidence>
<protein>
    <recommendedName>
        <fullName evidence="6">Transport permease protein</fullName>
    </recommendedName>
</protein>
<dbReference type="OrthoDB" id="9778589at2"/>
<evidence type="ECO:0000256" key="2">
    <source>
        <dbReference type="ARBA" id="ARBA00022692"/>
    </source>
</evidence>
<keyword evidence="4 6" id="KW-0472">Membrane</keyword>
<reference evidence="8 9" key="1">
    <citation type="submission" date="2018-08" db="EMBL/GenBank/DDBJ databases">
        <title>Genomic Encyclopedia of Archaeal and Bacterial Type Strains, Phase II (KMG-II): from individual species to whole genera.</title>
        <authorList>
            <person name="Goeker M."/>
        </authorList>
    </citation>
    <scope>NUCLEOTIDE SEQUENCE [LARGE SCALE GENOMIC DNA]</scope>
    <source>
        <strain evidence="8 9">DSM 45791</strain>
    </source>
</reference>
<dbReference type="GO" id="GO:0046677">
    <property type="term" value="P:response to antibiotic"/>
    <property type="evidence" value="ECO:0007669"/>
    <property type="project" value="UniProtKB-KW"/>
</dbReference>
<dbReference type="InterPro" id="IPR000412">
    <property type="entry name" value="ABC_2_transport"/>
</dbReference>
<dbReference type="InterPro" id="IPR051784">
    <property type="entry name" value="Nod_factor_ABC_transporter"/>
</dbReference>
<feature type="domain" description="ABC transmembrane type-2" evidence="7">
    <location>
        <begin position="36"/>
        <end position="263"/>
    </location>
</feature>
<dbReference type="PROSITE" id="PS51012">
    <property type="entry name" value="ABC_TM2"/>
    <property type="match status" value="1"/>
</dbReference>
<keyword evidence="3 6" id="KW-1133">Transmembrane helix</keyword>
<feature type="transmembrane region" description="Helical" evidence="6">
    <location>
        <begin position="188"/>
        <end position="217"/>
    </location>
</feature>
<accession>A0A3E0HCV3</accession>
<keyword evidence="6" id="KW-1003">Cell membrane</keyword>
<keyword evidence="2 6" id="KW-0812">Transmembrane</keyword>
<dbReference type="PIRSF" id="PIRSF006648">
    <property type="entry name" value="DrrB"/>
    <property type="match status" value="1"/>
</dbReference>
<feature type="transmembrane region" description="Helical" evidence="6">
    <location>
        <begin position="73"/>
        <end position="91"/>
    </location>
</feature>
<keyword evidence="6" id="KW-0813">Transport</keyword>
<dbReference type="PANTHER" id="PTHR43229">
    <property type="entry name" value="NODULATION PROTEIN J"/>
    <property type="match status" value="1"/>
</dbReference>
<feature type="transmembrane region" description="Helical" evidence="6">
    <location>
        <begin position="135"/>
        <end position="155"/>
    </location>
</feature>
<feature type="transmembrane region" description="Helical" evidence="6">
    <location>
        <begin position="35"/>
        <end position="61"/>
    </location>
</feature>
<keyword evidence="9" id="KW-1185">Reference proteome</keyword>
<evidence type="ECO:0000256" key="4">
    <source>
        <dbReference type="ARBA" id="ARBA00023136"/>
    </source>
</evidence>
<dbReference type="AlphaFoldDB" id="A0A3E0HCV3"/>
<comment type="similarity">
    <text evidence="6">Belongs to the ABC-2 integral membrane protein family.</text>
</comment>
<sequence>MTTHGLVLRIVPVGSYAGRARAVVERSALVNRRNWLLVVSGVVEPLFYLFALGIGFGGIIGNLTAPDGHPISYAAYVAPGLLAASAMNGAVHDSTFNVFMKLKYARVYDAMLATPLGPMDVALGEISWSLLRGGIYAAGFLAVMGALGLITSPWALLALPAALLVAFGFASVGMAAATLLRSWQDFDLILLVVMPMFLFSTTFFPITVYPAAIRVAVECLPLYHGIELMRQLTSGAVGWSALGHVAYFAAMVAVGGWFATRRLGKLLLT</sequence>
<dbReference type="PRINTS" id="PR00164">
    <property type="entry name" value="ABC2TRNSPORT"/>
</dbReference>
<dbReference type="InterPro" id="IPR047817">
    <property type="entry name" value="ABC2_TM_bact-type"/>
</dbReference>
<dbReference type="PANTHER" id="PTHR43229:SF2">
    <property type="entry name" value="NODULATION PROTEIN J"/>
    <property type="match status" value="1"/>
</dbReference>
<dbReference type="EMBL" id="QUNO01000010">
    <property type="protein sequence ID" value="REH42678.1"/>
    <property type="molecule type" value="Genomic_DNA"/>
</dbReference>
<evidence type="ECO:0000259" key="7">
    <source>
        <dbReference type="PROSITE" id="PS51012"/>
    </source>
</evidence>
<evidence type="ECO:0000256" key="3">
    <source>
        <dbReference type="ARBA" id="ARBA00022989"/>
    </source>
</evidence>
<evidence type="ECO:0000313" key="8">
    <source>
        <dbReference type="EMBL" id="REH42678.1"/>
    </source>
</evidence>
<evidence type="ECO:0000256" key="6">
    <source>
        <dbReference type="RuleBase" id="RU361157"/>
    </source>
</evidence>
<proteinExistence type="inferred from homology"/>
<name>A0A3E0HCV3_9PSEU</name>
<comment type="subcellular location">
    <subcellularLocation>
        <location evidence="6">Cell membrane</location>
        <topology evidence="6">Multi-pass membrane protein</topology>
    </subcellularLocation>
    <subcellularLocation>
        <location evidence="1">Membrane</location>
        <topology evidence="1">Multi-pass membrane protein</topology>
    </subcellularLocation>
</comment>
<dbReference type="Proteomes" id="UP000256269">
    <property type="component" value="Unassembled WGS sequence"/>
</dbReference>
<dbReference type="Pfam" id="PF01061">
    <property type="entry name" value="ABC2_membrane"/>
    <property type="match status" value="1"/>
</dbReference>
<feature type="transmembrane region" description="Helical" evidence="6">
    <location>
        <begin position="237"/>
        <end position="259"/>
    </location>
</feature>
<dbReference type="GO" id="GO:0043190">
    <property type="term" value="C:ATP-binding cassette (ABC) transporter complex"/>
    <property type="evidence" value="ECO:0007669"/>
    <property type="project" value="InterPro"/>
</dbReference>
<keyword evidence="5" id="KW-0046">Antibiotic resistance</keyword>